<evidence type="ECO:0000313" key="2">
    <source>
        <dbReference type="EMBL" id="PKY46870.1"/>
    </source>
</evidence>
<dbReference type="VEuPathDB" id="FungiDB:RhiirFUN_015746"/>
<organism evidence="2 3">
    <name type="scientific">Rhizophagus irregularis</name>
    <dbReference type="NCBI Taxonomy" id="588596"/>
    <lineage>
        <taxon>Eukaryota</taxon>
        <taxon>Fungi</taxon>
        <taxon>Fungi incertae sedis</taxon>
        <taxon>Mucoromycota</taxon>
        <taxon>Glomeromycotina</taxon>
        <taxon>Glomeromycetes</taxon>
        <taxon>Glomerales</taxon>
        <taxon>Glomeraceae</taxon>
        <taxon>Rhizophagus</taxon>
    </lineage>
</organism>
<evidence type="ECO:0000256" key="1">
    <source>
        <dbReference type="SAM" id="MobiDB-lite"/>
    </source>
</evidence>
<dbReference type="PANTHER" id="PTHR28058">
    <property type="entry name" value="37S RIBOSOMAL PROTEIN MRP51, MITOCHONDRIAL"/>
    <property type="match status" value="1"/>
</dbReference>
<dbReference type="AlphaFoldDB" id="A0A2I1GJR0"/>
<feature type="region of interest" description="Disordered" evidence="1">
    <location>
        <begin position="362"/>
        <end position="452"/>
    </location>
</feature>
<protein>
    <submittedName>
        <fullName evidence="2">Uncharacterized protein</fullName>
    </submittedName>
</protein>
<gene>
    <name evidence="2" type="ORF">RhiirA4_543608</name>
</gene>
<sequence length="452" mass="51932">MSSSFSQLLRNSRLSKFDPKLSQVYKTYGEYQKLGDYGVKRNLPNYLRTNVVTINEIDTIEHQTPYNSAETLIRFKRKWKENFLISKTVEPLKSNDIYQRNFINISKLSLKDFKKLLKKIEKKKYDWNQLLINSTYDSNNWLEFLGLTFIKKSSNSIIKGLNYSHNNPGINFKVQGRILNKDSNGIFAIGISGLVCSLHFGKAQRLIQVNRKKLDNFYLEKVDFDDQGRPNIRVSHSPILSYQNDFNLFDNYPGKNSLFFDSATNRVKDNEKTQEEILTRLRSLLKTSGDSTTSSDVEPSSKPSFQLVYEEMFSSNTKEEGGEKNNKNLFEILSENKESTKNNSIKEEGGEKNGKNLFERLSENKESTKNNSIKEVGEEGGEKNGKNLFERLSENKESTKNNSIKEVGEEGGEKNGNNLFEVLSENKESTKNTKFNEENQVTKDLTSDKNSD</sequence>
<comment type="caution">
    <text evidence="2">The sequence shown here is derived from an EMBL/GenBank/DDBJ whole genome shotgun (WGS) entry which is preliminary data.</text>
</comment>
<dbReference type="InterPro" id="IPR016712">
    <property type="entry name" value="Rbsml_bS1m-like"/>
</dbReference>
<dbReference type="VEuPathDB" id="FungiDB:RhiirA1_364037"/>
<dbReference type="Pfam" id="PF11709">
    <property type="entry name" value="Mit_ribos_Mrp51"/>
    <property type="match status" value="1"/>
</dbReference>
<feature type="compositionally biased region" description="Basic and acidic residues" evidence="1">
    <location>
        <begin position="375"/>
        <end position="399"/>
    </location>
</feature>
<dbReference type="EMBL" id="LLXI01000493">
    <property type="protein sequence ID" value="PKY46870.1"/>
    <property type="molecule type" value="Genomic_DNA"/>
</dbReference>
<proteinExistence type="predicted"/>
<dbReference type="Proteomes" id="UP000234323">
    <property type="component" value="Unassembled WGS sequence"/>
</dbReference>
<reference evidence="2 3" key="1">
    <citation type="submission" date="2015-10" db="EMBL/GenBank/DDBJ databases">
        <title>Genome analyses suggest a sexual origin of heterokaryosis in a supposedly ancient asexual fungus.</title>
        <authorList>
            <person name="Ropars J."/>
            <person name="Sedzielewska K."/>
            <person name="Noel J."/>
            <person name="Charron P."/>
            <person name="Farinelli L."/>
            <person name="Marton T."/>
            <person name="Kruger M."/>
            <person name="Pelin A."/>
            <person name="Brachmann A."/>
            <person name="Corradi N."/>
        </authorList>
    </citation>
    <scope>NUCLEOTIDE SEQUENCE [LARGE SCALE GENOMIC DNA]</scope>
    <source>
        <strain evidence="2 3">A4</strain>
    </source>
</reference>
<accession>A0A2I1GJR0</accession>
<feature type="compositionally biased region" description="Basic and acidic residues" evidence="1">
    <location>
        <begin position="424"/>
        <end position="452"/>
    </location>
</feature>
<evidence type="ECO:0000313" key="3">
    <source>
        <dbReference type="Proteomes" id="UP000234323"/>
    </source>
</evidence>
<name>A0A2I1GJR0_9GLOM</name>
<dbReference type="PANTHER" id="PTHR28058:SF1">
    <property type="entry name" value="SMALL RIBOSOMAL SUBUNIT PROTEIN BS1M"/>
    <property type="match status" value="1"/>
</dbReference>
<keyword evidence="3" id="KW-1185">Reference proteome</keyword>
<dbReference type="VEuPathDB" id="FungiDB:FUN_010395"/>